<accession>A0ABN7WZB9</accession>
<evidence type="ECO:0000313" key="2">
    <source>
        <dbReference type="Proteomes" id="UP000789901"/>
    </source>
</evidence>
<protein>
    <submittedName>
        <fullName evidence="1">38960_t:CDS:1</fullName>
    </submittedName>
</protein>
<feature type="non-terminal residue" evidence="1">
    <location>
        <position position="1"/>
    </location>
</feature>
<dbReference type="Proteomes" id="UP000789901">
    <property type="component" value="Unassembled WGS sequence"/>
</dbReference>
<keyword evidence="2" id="KW-1185">Reference proteome</keyword>
<gene>
    <name evidence="1" type="ORF">GMARGA_LOCUS37060</name>
</gene>
<sequence length="43" mass="5380">REQRHKRSEIRQAKRRKIYIEKDVQANEAHVPLRVLEMYNEFN</sequence>
<organism evidence="1 2">
    <name type="scientific">Gigaspora margarita</name>
    <dbReference type="NCBI Taxonomy" id="4874"/>
    <lineage>
        <taxon>Eukaryota</taxon>
        <taxon>Fungi</taxon>
        <taxon>Fungi incertae sedis</taxon>
        <taxon>Mucoromycota</taxon>
        <taxon>Glomeromycotina</taxon>
        <taxon>Glomeromycetes</taxon>
        <taxon>Diversisporales</taxon>
        <taxon>Gigasporaceae</taxon>
        <taxon>Gigaspora</taxon>
    </lineage>
</organism>
<name>A0ABN7WZB9_GIGMA</name>
<reference evidence="1 2" key="1">
    <citation type="submission" date="2021-06" db="EMBL/GenBank/DDBJ databases">
        <authorList>
            <person name="Kallberg Y."/>
            <person name="Tangrot J."/>
            <person name="Rosling A."/>
        </authorList>
    </citation>
    <scope>NUCLEOTIDE SEQUENCE [LARGE SCALE GENOMIC DNA]</scope>
    <source>
        <strain evidence="1 2">120-4 pot B 10/14</strain>
    </source>
</reference>
<proteinExistence type="predicted"/>
<evidence type="ECO:0000313" key="1">
    <source>
        <dbReference type="EMBL" id="CAG8844361.1"/>
    </source>
</evidence>
<dbReference type="EMBL" id="CAJVQB010075640">
    <property type="protein sequence ID" value="CAG8844361.1"/>
    <property type="molecule type" value="Genomic_DNA"/>
</dbReference>
<comment type="caution">
    <text evidence="1">The sequence shown here is derived from an EMBL/GenBank/DDBJ whole genome shotgun (WGS) entry which is preliminary data.</text>
</comment>